<evidence type="ECO:0000256" key="2">
    <source>
        <dbReference type="ARBA" id="ARBA00012552"/>
    </source>
</evidence>
<dbReference type="EMBL" id="LFMY01000008">
    <property type="protein sequence ID" value="OKL58935.1"/>
    <property type="molecule type" value="Genomic_DNA"/>
</dbReference>
<dbReference type="FunFam" id="3.40.50.300:FF:000079">
    <property type="entry name" value="probable ATP-dependent RNA helicase DDX17"/>
    <property type="match status" value="1"/>
</dbReference>
<dbReference type="CDD" id="cd17953">
    <property type="entry name" value="DEADc_DDX46"/>
    <property type="match status" value="1"/>
</dbReference>
<evidence type="ECO:0000256" key="8">
    <source>
        <dbReference type="ARBA" id="ARBA00023187"/>
    </source>
</evidence>
<evidence type="ECO:0000256" key="3">
    <source>
        <dbReference type="ARBA" id="ARBA00022664"/>
    </source>
</evidence>
<feature type="domain" description="DEAD-box RNA helicase Q" evidence="19">
    <location>
        <begin position="604"/>
        <end position="632"/>
    </location>
</feature>
<evidence type="ECO:0000256" key="12">
    <source>
        <dbReference type="ARBA" id="ARBA00040918"/>
    </source>
</evidence>
<dbReference type="EC" id="3.6.4.13" evidence="2"/>
<evidence type="ECO:0000256" key="16">
    <source>
        <dbReference type="SAM" id="MobiDB-lite"/>
    </source>
</evidence>
<feature type="domain" description="Helicase ATP-binding" evidence="17">
    <location>
        <begin position="635"/>
        <end position="813"/>
    </location>
</feature>
<proteinExistence type="inferred from homology"/>
<evidence type="ECO:0000256" key="13">
    <source>
        <dbReference type="ARBA" id="ARBA00041162"/>
    </source>
</evidence>
<dbReference type="AlphaFoldDB" id="A0A225AWW1"/>
<feature type="region of interest" description="Disordered" evidence="16">
    <location>
        <begin position="1004"/>
        <end position="1056"/>
    </location>
</feature>
<feature type="compositionally biased region" description="Basic and acidic residues" evidence="16">
    <location>
        <begin position="79"/>
        <end position="120"/>
    </location>
</feature>
<name>A0A225AWW1_TALAT</name>
<dbReference type="GO" id="GO:1990447">
    <property type="term" value="F:U2 snRNP binding"/>
    <property type="evidence" value="ECO:0007669"/>
    <property type="project" value="EnsemblFungi"/>
</dbReference>
<evidence type="ECO:0000256" key="4">
    <source>
        <dbReference type="ARBA" id="ARBA00022741"/>
    </source>
</evidence>
<dbReference type="InterPro" id="IPR014014">
    <property type="entry name" value="RNA_helicase_DEAD_Q_motif"/>
</dbReference>
<dbReference type="InterPro" id="IPR014001">
    <property type="entry name" value="Helicase_ATP-bd"/>
</dbReference>
<dbReference type="Pfam" id="PF23469">
    <property type="entry name" value="KH_12"/>
    <property type="match status" value="1"/>
</dbReference>
<keyword evidence="8" id="KW-0508">mRNA splicing</keyword>
<dbReference type="InterPro" id="IPR000629">
    <property type="entry name" value="RNA-helicase_DEAD-box_CS"/>
</dbReference>
<dbReference type="GO" id="GO:1990446">
    <property type="term" value="F:U1 snRNP binding"/>
    <property type="evidence" value="ECO:0007669"/>
    <property type="project" value="EnsemblFungi"/>
</dbReference>
<dbReference type="PROSITE" id="PS00039">
    <property type="entry name" value="DEAD_ATP_HELICASE"/>
    <property type="match status" value="1"/>
</dbReference>
<evidence type="ECO:0000259" key="18">
    <source>
        <dbReference type="PROSITE" id="PS51194"/>
    </source>
</evidence>
<keyword evidence="5" id="KW-0378">Hydrolase</keyword>
<feature type="compositionally biased region" description="Polar residues" evidence="16">
    <location>
        <begin position="443"/>
        <end position="452"/>
    </location>
</feature>
<feature type="domain" description="Helicase C-terminal" evidence="18">
    <location>
        <begin position="840"/>
        <end position="990"/>
    </location>
</feature>
<dbReference type="InterPro" id="IPR027417">
    <property type="entry name" value="P-loop_NTPase"/>
</dbReference>
<dbReference type="GO" id="GO:0003676">
    <property type="term" value="F:nucleic acid binding"/>
    <property type="evidence" value="ECO:0007669"/>
    <property type="project" value="InterPro"/>
</dbReference>
<feature type="compositionally biased region" description="Basic and acidic residues" evidence="16">
    <location>
        <begin position="127"/>
        <end position="195"/>
    </location>
</feature>
<keyword evidence="4" id="KW-0547">Nucleotide-binding</keyword>
<keyword evidence="6 20" id="KW-0347">Helicase</keyword>
<feature type="short sequence motif" description="Q motif" evidence="15">
    <location>
        <begin position="604"/>
        <end position="632"/>
    </location>
</feature>
<dbReference type="Pfam" id="PF00271">
    <property type="entry name" value="Helicase_C"/>
    <property type="match status" value="1"/>
</dbReference>
<dbReference type="RefSeq" id="XP_020119056.1">
    <property type="nucleotide sequence ID" value="XM_020268356.1"/>
</dbReference>
<feature type="compositionally biased region" description="Low complexity" evidence="16">
    <location>
        <begin position="8"/>
        <end position="20"/>
    </location>
</feature>
<dbReference type="SMART" id="SM00490">
    <property type="entry name" value="HELICc"/>
    <property type="match status" value="1"/>
</dbReference>
<dbReference type="Pfam" id="PF00270">
    <property type="entry name" value="DEAD"/>
    <property type="match status" value="1"/>
</dbReference>
<comment type="function">
    <text evidence="10">ATP-dependent RNA helicase involved spliceosome assembly and in nuclear splicing. Catalyzes an ATP-dependent conformational change of U2 snRNP. Bridges U1 and U2 snRNPs and enables stable U2 snRNP association with intron RNA.</text>
</comment>
<dbReference type="SMART" id="SM00487">
    <property type="entry name" value="DEXDc"/>
    <property type="match status" value="1"/>
</dbReference>
<dbReference type="CDD" id="cd18787">
    <property type="entry name" value="SF2_C_DEAD"/>
    <property type="match status" value="1"/>
</dbReference>
<evidence type="ECO:0000256" key="11">
    <source>
        <dbReference type="ARBA" id="ARBA00038511"/>
    </source>
</evidence>
<evidence type="ECO:0000256" key="15">
    <source>
        <dbReference type="PROSITE-ProRule" id="PRU00552"/>
    </source>
</evidence>
<dbReference type="OrthoDB" id="196131at2759"/>
<evidence type="ECO:0000256" key="7">
    <source>
        <dbReference type="ARBA" id="ARBA00022840"/>
    </source>
</evidence>
<dbReference type="GO" id="GO:0016887">
    <property type="term" value="F:ATP hydrolysis activity"/>
    <property type="evidence" value="ECO:0007669"/>
    <property type="project" value="EnsemblFungi"/>
</dbReference>
<protein>
    <recommendedName>
        <fullName evidence="13">Pre-mRNA-processing ATP-dependent RNA helicase PRP5</fullName>
        <ecNumber evidence="2">3.6.4.13</ecNumber>
    </recommendedName>
    <alternativeName>
        <fullName evidence="12">Pre-mRNA-processing ATP-dependent RNA helicase prp5</fullName>
    </alternativeName>
</protein>
<feature type="compositionally biased region" description="Basic and acidic residues" evidence="16">
    <location>
        <begin position="1013"/>
        <end position="1036"/>
    </location>
</feature>
<evidence type="ECO:0000259" key="19">
    <source>
        <dbReference type="PROSITE" id="PS51195"/>
    </source>
</evidence>
<dbReference type="SUPFAM" id="SSF52540">
    <property type="entry name" value="P-loop containing nucleoside triphosphate hydrolases"/>
    <property type="match status" value="1"/>
</dbReference>
<dbReference type="InterPro" id="IPR056149">
    <property type="entry name" value="PRP5/DDX46/KHDC4_KH"/>
</dbReference>
<feature type="compositionally biased region" description="Basic and acidic residues" evidence="16">
    <location>
        <begin position="1044"/>
        <end position="1055"/>
    </location>
</feature>
<dbReference type="GO" id="GO:0003724">
    <property type="term" value="F:RNA helicase activity"/>
    <property type="evidence" value="ECO:0007669"/>
    <property type="project" value="UniProtKB-EC"/>
</dbReference>
<dbReference type="Gene3D" id="3.40.50.300">
    <property type="entry name" value="P-loop containing nucleotide triphosphate hydrolases"/>
    <property type="match status" value="2"/>
</dbReference>
<dbReference type="PROSITE" id="PS51194">
    <property type="entry name" value="HELICASE_CTER"/>
    <property type="match status" value="1"/>
</dbReference>
<dbReference type="InterPro" id="IPR001650">
    <property type="entry name" value="Helicase_C-like"/>
</dbReference>
<feature type="region of interest" description="Disordered" evidence="16">
    <location>
        <begin position="370"/>
        <end position="460"/>
    </location>
</feature>
<evidence type="ECO:0000256" key="1">
    <source>
        <dbReference type="ARBA" id="ARBA00004123"/>
    </source>
</evidence>
<organism evidence="20 21">
    <name type="scientific">Talaromyces atroroseus</name>
    <dbReference type="NCBI Taxonomy" id="1441469"/>
    <lineage>
        <taxon>Eukaryota</taxon>
        <taxon>Fungi</taxon>
        <taxon>Dikarya</taxon>
        <taxon>Ascomycota</taxon>
        <taxon>Pezizomycotina</taxon>
        <taxon>Eurotiomycetes</taxon>
        <taxon>Eurotiomycetidae</taxon>
        <taxon>Eurotiales</taxon>
        <taxon>Trichocomaceae</taxon>
        <taxon>Talaromyces</taxon>
        <taxon>Talaromyces sect. Trachyspermi</taxon>
    </lineage>
</organism>
<evidence type="ECO:0000256" key="10">
    <source>
        <dbReference type="ARBA" id="ARBA00037330"/>
    </source>
</evidence>
<dbReference type="STRING" id="1441469.A0A225AWW1"/>
<evidence type="ECO:0000256" key="5">
    <source>
        <dbReference type="ARBA" id="ARBA00022801"/>
    </source>
</evidence>
<dbReference type="GeneID" id="31005222"/>
<keyword evidence="7" id="KW-0067">ATP-binding</keyword>
<comment type="subcellular location">
    <subcellularLocation>
        <location evidence="1">Nucleus</location>
    </subcellularLocation>
</comment>
<feature type="region of interest" description="Disordered" evidence="16">
    <location>
        <begin position="1"/>
        <end position="211"/>
    </location>
</feature>
<comment type="catalytic activity">
    <reaction evidence="14">
        <text>ATP + H2O = ADP + phosphate + H(+)</text>
        <dbReference type="Rhea" id="RHEA:13065"/>
        <dbReference type="ChEBI" id="CHEBI:15377"/>
        <dbReference type="ChEBI" id="CHEBI:15378"/>
        <dbReference type="ChEBI" id="CHEBI:30616"/>
        <dbReference type="ChEBI" id="CHEBI:43474"/>
        <dbReference type="ChEBI" id="CHEBI:456216"/>
        <dbReference type="EC" id="3.6.4.13"/>
    </reaction>
</comment>
<keyword evidence="21" id="KW-1185">Reference proteome</keyword>
<reference evidence="20 21" key="1">
    <citation type="submission" date="2015-06" db="EMBL/GenBank/DDBJ databases">
        <title>Talaromyces atroroseus IBT 11181 draft genome.</title>
        <authorList>
            <person name="Rasmussen K.B."/>
            <person name="Rasmussen S."/>
            <person name="Petersen B."/>
            <person name="Sicheritz-Ponten T."/>
            <person name="Mortensen U.H."/>
            <person name="Thrane U."/>
        </authorList>
    </citation>
    <scope>NUCLEOTIDE SEQUENCE [LARGE SCALE GENOMIC DNA]</scope>
    <source>
        <strain evidence="20 21">IBT 11181</strain>
    </source>
</reference>
<evidence type="ECO:0000256" key="9">
    <source>
        <dbReference type="ARBA" id="ARBA00023242"/>
    </source>
</evidence>
<evidence type="ECO:0000259" key="17">
    <source>
        <dbReference type="PROSITE" id="PS51192"/>
    </source>
</evidence>
<dbReference type="InterPro" id="IPR011545">
    <property type="entry name" value="DEAD/DEAH_box_helicase_dom"/>
</dbReference>
<dbReference type="GO" id="GO:0071004">
    <property type="term" value="C:U2-type prespliceosome"/>
    <property type="evidence" value="ECO:0007669"/>
    <property type="project" value="EnsemblFungi"/>
</dbReference>
<dbReference type="PANTHER" id="PTHR47958">
    <property type="entry name" value="ATP-DEPENDENT RNA HELICASE DBP3"/>
    <property type="match status" value="1"/>
</dbReference>
<dbReference type="GO" id="GO:1903241">
    <property type="term" value="P:U2-type prespliceosome assembly"/>
    <property type="evidence" value="ECO:0007669"/>
    <property type="project" value="EnsemblFungi"/>
</dbReference>
<sequence length="1241" mass="137539">MARRGDTRSPSPVGSTYSSSRRSRRDEDRYERNGRDEGRSHRRSRSPDVSLCQHQSYGYQMAYRDVNLTQSLQHQRRYRDRERDRDRDGYRRRDRSVDRRDRNGYRDEQSYRSTKRDRSRDRRRSPDRRSDRDYRRRSRERDRSREKDNRSRRDDSRDRVRRHRDDSTDSRRKSRRDSRDRSLNRDSDVRSREASKTPAPAPVAQTDQEKKAERLAKLEAWKQKQAAERERKQRELAAAGGAHSILNEIDKRSELATGAPAPISPSTPTSTVDYGGKFDPRAIAKKSTGAATGPSLLGKDVAVPDSAKADGITKANKIPVASSKASGKCFYFGEFVEITGFNAMFSVVPLKASGNVGKFGFGNKTAIESEKSSAKRTLDFGEEESTRKKLEKLPSLPLEDAKDTPDDVVVEDDDSDVDMETGTEEENAAAARAAAEKREERLQSQQTSQSIEPNGDVEMGDAVPTEPTDNGMAVENADEEEIDPLDAFMSGLTEAAPSKKTSIVKSAKSKQQQPQAIFGDEDEVDMSAVAEGDTDDFLAIANKVKKKKDIPAVNHAKVEYEQFRKSFYTEPLDLAEMTEEEVANLRLELDGIKVRGVDPPKPILKWSQCGLGVQTLDVIGKLGYENPTSIQSQALPAIMSGRDVIGVAKTGSGKTVSFLLPMFRHIKDQRPLENMEGPISLIMTPTRELATQIHKDCKPFLKALNLRAVCAYGGAPIKDQIAELKRGAEIVVCTPGRMIDLLAANSGRVTNLRRVTYVVLDEADRMFDMGFEPQVMKIMANIRPTRQTVLFSATFPRNMEALARKTLTKPVEIIVGGRSVVAPEITQIVEVRNESSKFLRLLELLGNLYSDEANEDSRTLIFVDRQEAADSLLRELMRKGYPCMSIHGGKDQIDRDSTIEDFKAGVFPVLVATSVAARGLDVKQLKLVVNYDAPNHLEDYVHRAGRTGRAGNTGTAVTFLTEDQERYSVDIAKALKQSGQEVPAPVQKLVDSFLEKVKAGKEKASASGFGGKGLERLDQERDAARNRERKTYRTGEEGEEEEREETKEKKGEDQFAKAASAIQSATAAAVTPMPGVPKGIDLDGKITVHKTEKPAAGKPSNDPLDKVGSAVADIHARLNRAGVMRTGVPIDNKGPDAGAFHATLEINDFPQKARWAVTNRTNVAKILEATGTSITTKGSYYPAGKEPGPGENPKLYILVEGDTELVVTNAMRELMRLLKEGTIAAADSEARAPTSGRYNVV</sequence>
<dbReference type="Proteomes" id="UP000214365">
    <property type="component" value="Unassembled WGS sequence"/>
</dbReference>
<evidence type="ECO:0000256" key="6">
    <source>
        <dbReference type="ARBA" id="ARBA00022806"/>
    </source>
</evidence>
<accession>A0A225AWW1</accession>
<comment type="caution">
    <text evidence="20">The sequence shown here is derived from an EMBL/GenBank/DDBJ whole genome shotgun (WGS) entry which is preliminary data.</text>
</comment>
<feature type="compositionally biased region" description="Basic and acidic residues" evidence="16">
    <location>
        <begin position="370"/>
        <end position="392"/>
    </location>
</feature>
<evidence type="ECO:0000313" key="21">
    <source>
        <dbReference type="Proteomes" id="UP000214365"/>
    </source>
</evidence>
<evidence type="ECO:0000313" key="20">
    <source>
        <dbReference type="EMBL" id="OKL58935.1"/>
    </source>
</evidence>
<feature type="compositionally biased region" description="Acidic residues" evidence="16">
    <location>
        <begin position="406"/>
        <end position="427"/>
    </location>
</feature>
<keyword evidence="9" id="KW-0539">Nucleus</keyword>
<dbReference type="PROSITE" id="PS51195">
    <property type="entry name" value="Q_MOTIF"/>
    <property type="match status" value="1"/>
</dbReference>
<evidence type="ECO:0000256" key="14">
    <source>
        <dbReference type="ARBA" id="ARBA00047984"/>
    </source>
</evidence>
<gene>
    <name evidence="20" type="ORF">UA08_05466</name>
</gene>
<feature type="compositionally biased region" description="Basic and acidic residues" evidence="16">
    <location>
        <begin position="24"/>
        <end position="39"/>
    </location>
</feature>
<dbReference type="PROSITE" id="PS51192">
    <property type="entry name" value="HELICASE_ATP_BIND_1"/>
    <property type="match status" value="1"/>
</dbReference>
<comment type="similarity">
    <text evidence="11">Belongs to the DEAD box helicase family. DDX46/PRP5 subfamily.</text>
</comment>
<keyword evidence="3" id="KW-0507">mRNA processing</keyword>
<dbReference type="GO" id="GO:0005524">
    <property type="term" value="F:ATP binding"/>
    <property type="evidence" value="ECO:0007669"/>
    <property type="project" value="UniProtKB-KW"/>
</dbReference>